<feature type="domain" description="EGF-like" evidence="2">
    <location>
        <begin position="386"/>
        <end position="424"/>
    </location>
</feature>
<dbReference type="InterPro" id="IPR016187">
    <property type="entry name" value="CTDL_fold"/>
</dbReference>
<dbReference type="Proteomes" id="UP000681722">
    <property type="component" value="Unassembled WGS sequence"/>
</dbReference>
<dbReference type="OrthoDB" id="2142683at2759"/>
<dbReference type="InterPro" id="IPR001304">
    <property type="entry name" value="C-type_lectin-like"/>
</dbReference>
<protein>
    <submittedName>
        <fullName evidence="4">Uncharacterized protein</fullName>
    </submittedName>
</protein>
<organism evidence="4 6">
    <name type="scientific">Didymodactylos carnosus</name>
    <dbReference type="NCBI Taxonomy" id="1234261"/>
    <lineage>
        <taxon>Eukaryota</taxon>
        <taxon>Metazoa</taxon>
        <taxon>Spiralia</taxon>
        <taxon>Gnathifera</taxon>
        <taxon>Rotifera</taxon>
        <taxon>Eurotatoria</taxon>
        <taxon>Bdelloidea</taxon>
        <taxon>Philodinida</taxon>
        <taxon>Philodinidae</taxon>
        <taxon>Didymodactylos</taxon>
    </lineage>
</organism>
<dbReference type="InterPro" id="IPR050111">
    <property type="entry name" value="C-type_lectin/snaclec_domain"/>
</dbReference>
<dbReference type="InterPro" id="IPR000742">
    <property type="entry name" value="EGF"/>
</dbReference>
<dbReference type="PANTHER" id="PTHR22803">
    <property type="entry name" value="MANNOSE, PHOSPHOLIPASE, LECTIN RECEPTOR RELATED"/>
    <property type="match status" value="1"/>
</dbReference>
<reference evidence="4" key="1">
    <citation type="submission" date="2021-02" db="EMBL/GenBank/DDBJ databases">
        <authorList>
            <person name="Nowell W R."/>
        </authorList>
    </citation>
    <scope>NUCLEOTIDE SEQUENCE</scope>
</reference>
<dbReference type="Pfam" id="PF00059">
    <property type="entry name" value="Lectin_C"/>
    <property type="match status" value="1"/>
</dbReference>
<evidence type="ECO:0000256" key="1">
    <source>
        <dbReference type="PROSITE-ProRule" id="PRU00076"/>
    </source>
</evidence>
<dbReference type="PROSITE" id="PS50041">
    <property type="entry name" value="C_TYPE_LECTIN_2"/>
    <property type="match status" value="1"/>
</dbReference>
<dbReference type="EMBL" id="CAJOBC010083445">
    <property type="protein sequence ID" value="CAF4301632.1"/>
    <property type="molecule type" value="Genomic_DNA"/>
</dbReference>
<keyword evidence="6" id="KW-1185">Reference proteome</keyword>
<dbReference type="Gene3D" id="3.10.100.10">
    <property type="entry name" value="Mannose-Binding Protein A, subunit A"/>
    <property type="match status" value="2"/>
</dbReference>
<dbReference type="SUPFAM" id="SSF56436">
    <property type="entry name" value="C-type lectin-like"/>
    <property type="match status" value="2"/>
</dbReference>
<evidence type="ECO:0000259" key="2">
    <source>
        <dbReference type="PROSITE" id="PS50026"/>
    </source>
</evidence>
<comment type="caution">
    <text evidence="1">Lacks conserved residue(s) required for the propagation of feature annotation.</text>
</comment>
<dbReference type="SMART" id="SM00034">
    <property type="entry name" value="CLECT"/>
    <property type="match status" value="1"/>
</dbReference>
<dbReference type="SUPFAM" id="SSF57196">
    <property type="entry name" value="EGF/Laminin"/>
    <property type="match status" value="1"/>
</dbReference>
<dbReference type="PROSITE" id="PS00022">
    <property type="entry name" value="EGF_1"/>
    <property type="match status" value="1"/>
</dbReference>
<comment type="caution">
    <text evidence="4">The sequence shown here is derived from an EMBL/GenBank/DDBJ whole genome shotgun (WGS) entry which is preliminary data.</text>
</comment>
<feature type="domain" description="C-type lectin" evidence="3">
    <location>
        <begin position="504"/>
        <end position="590"/>
    </location>
</feature>
<dbReference type="PROSITE" id="PS50026">
    <property type="entry name" value="EGF_3"/>
    <property type="match status" value="1"/>
</dbReference>
<keyword evidence="1" id="KW-0245">EGF-like domain</keyword>
<dbReference type="CDD" id="cd00053">
    <property type="entry name" value="EGF"/>
    <property type="match status" value="1"/>
</dbReference>
<feature type="disulfide bond" evidence="1">
    <location>
        <begin position="414"/>
        <end position="423"/>
    </location>
</feature>
<dbReference type="SMART" id="SM00181">
    <property type="entry name" value="EGF"/>
    <property type="match status" value="2"/>
</dbReference>
<dbReference type="EMBL" id="CAJNOQ010018018">
    <property type="protein sequence ID" value="CAF1415410.1"/>
    <property type="molecule type" value="Genomic_DNA"/>
</dbReference>
<dbReference type="CDD" id="cd00037">
    <property type="entry name" value="CLECT"/>
    <property type="match status" value="2"/>
</dbReference>
<dbReference type="InterPro" id="IPR016186">
    <property type="entry name" value="C-type_lectin-like/link_sf"/>
</dbReference>
<dbReference type="Proteomes" id="UP000663829">
    <property type="component" value="Unassembled WGS sequence"/>
</dbReference>
<evidence type="ECO:0000313" key="4">
    <source>
        <dbReference type="EMBL" id="CAF1415410.1"/>
    </source>
</evidence>
<keyword evidence="1" id="KW-1015">Disulfide bond</keyword>
<accession>A0A815LWI2</accession>
<evidence type="ECO:0000313" key="5">
    <source>
        <dbReference type="EMBL" id="CAF4301632.1"/>
    </source>
</evidence>
<dbReference type="PROSITE" id="PS01186">
    <property type="entry name" value="EGF_2"/>
    <property type="match status" value="1"/>
</dbReference>
<sequence>MTIGIISACDQTSSFSEVRETSIHNKYFFNVLTKRIEPISSSDNIDITQTLSNPKDQLTEIIDQVNVLKRLESVIRSNDNNVSAGNETAKLPTANIFSSNISERPSRDVLPITNGHIPLVSSLISPQTQELRQLAQNDISHQLILNANRTNLNYYDNHQALKFTDYLHAAQTETSSISTTTITNGLFEDLLTFSTSEEGTTSSAILQPNLNPFNSYSQTNELNNDKLKIQHKFFKDPLQTVFILKLKSQNIDKDPFQLNFVNTRVPIPQQDQQPSTIPQQRLETTAENSQPKYIDMKVKMSMKAKEHDDQLIHIDGITLSKEEYEKLQKEQELLTQLLHASESYLNQINSNNDKDKFLNINMNNNTDILNMINNNNDLNGNGSFGNFVPCRQSLNFCMNDGTCIETNAERLCHCQLGFTGMYCQEETCLPNLCLNGGKHCGVSICETIDCGKGTCKSDGKNKPECQCDKGYILIRGKCSISDEIENIRQQIAQELSCPKNWYRVEGRCWYIENSLMNWWQARNYCTRIGGYLSYILTSKDVDIILAIMSHKDQLRQSNRIWVSAHDHFEHGSYEWDPRHHGFYPESGRLWCTSIRRMNQLSNKTSFHHDQTFSVLNINSNKHCTKIDRIFSLTREFFNDPKQLRSVPNLKEQTLHINSTVQYCLEPVECEQEILRFICEKKIQENMHCPGPEWTAILDQCIYFSVRKSSWLEARDFCAQKHSILFVLRTIDDWKWLQKMITFLLTDKQQAININGGYEGFHIGLSSIRNMSVYEWEGNRIYR</sequence>
<feature type="non-terminal residue" evidence="4">
    <location>
        <position position="1"/>
    </location>
</feature>
<dbReference type="AlphaFoldDB" id="A0A815LWI2"/>
<evidence type="ECO:0000259" key="3">
    <source>
        <dbReference type="PROSITE" id="PS50041"/>
    </source>
</evidence>
<name>A0A815LWI2_9BILA</name>
<evidence type="ECO:0000313" key="6">
    <source>
        <dbReference type="Proteomes" id="UP000663829"/>
    </source>
</evidence>
<dbReference type="Gene3D" id="2.10.25.10">
    <property type="entry name" value="Laminin"/>
    <property type="match status" value="1"/>
</dbReference>
<proteinExistence type="predicted"/>
<gene>
    <name evidence="4" type="ORF">GPM918_LOCUS33593</name>
    <name evidence="5" type="ORF">SRO942_LOCUS34280</name>
</gene>